<keyword evidence="3" id="KW-1015">Disulfide bond</keyword>
<comment type="caution">
    <text evidence="7">The sequence shown here is derived from an EMBL/GenBank/DDBJ whole genome shotgun (WGS) entry which is preliminary data.</text>
</comment>
<keyword evidence="5" id="KW-0812">Transmembrane</keyword>
<evidence type="ECO:0000256" key="2">
    <source>
        <dbReference type="ARBA" id="ARBA00022748"/>
    </source>
</evidence>
<keyword evidence="5" id="KW-0472">Membrane</keyword>
<evidence type="ECO:0000256" key="3">
    <source>
        <dbReference type="ARBA" id="ARBA00023157"/>
    </source>
</evidence>
<keyword evidence="2" id="KW-0201">Cytochrome c-type biogenesis</keyword>
<keyword evidence="5" id="KW-1133">Transmembrane helix</keyword>
<dbReference type="EMBL" id="JAVUPU010000004">
    <property type="protein sequence ID" value="MDT9599131.1"/>
    <property type="molecule type" value="Genomic_DNA"/>
</dbReference>
<dbReference type="PROSITE" id="PS51352">
    <property type="entry name" value="THIOREDOXIN_2"/>
    <property type="match status" value="1"/>
</dbReference>
<evidence type="ECO:0000256" key="5">
    <source>
        <dbReference type="SAM" id="Phobius"/>
    </source>
</evidence>
<dbReference type="Proteomes" id="UP001259572">
    <property type="component" value="Unassembled WGS sequence"/>
</dbReference>
<evidence type="ECO:0000313" key="7">
    <source>
        <dbReference type="EMBL" id="MDT9599131.1"/>
    </source>
</evidence>
<evidence type="ECO:0000256" key="4">
    <source>
        <dbReference type="ARBA" id="ARBA00023284"/>
    </source>
</evidence>
<evidence type="ECO:0000313" key="8">
    <source>
        <dbReference type="Proteomes" id="UP001259572"/>
    </source>
</evidence>
<name>A0ABU3Q6W1_9SPHN</name>
<evidence type="ECO:0000259" key="6">
    <source>
        <dbReference type="PROSITE" id="PS51352"/>
    </source>
</evidence>
<dbReference type="PANTHER" id="PTHR42852:SF6">
    <property type="entry name" value="THIOL:DISULFIDE INTERCHANGE PROTEIN DSBE"/>
    <property type="match status" value="1"/>
</dbReference>
<dbReference type="PANTHER" id="PTHR42852">
    <property type="entry name" value="THIOL:DISULFIDE INTERCHANGE PROTEIN DSBE"/>
    <property type="match status" value="1"/>
</dbReference>
<dbReference type="InterPro" id="IPR050553">
    <property type="entry name" value="Thioredoxin_ResA/DsbE_sf"/>
</dbReference>
<keyword evidence="8" id="KW-1185">Reference proteome</keyword>
<evidence type="ECO:0000256" key="1">
    <source>
        <dbReference type="ARBA" id="ARBA00004196"/>
    </source>
</evidence>
<feature type="transmembrane region" description="Helical" evidence="5">
    <location>
        <begin position="107"/>
        <end position="127"/>
    </location>
</feature>
<dbReference type="InterPro" id="IPR013766">
    <property type="entry name" value="Thioredoxin_domain"/>
</dbReference>
<dbReference type="Pfam" id="PF08534">
    <property type="entry name" value="Redoxin"/>
    <property type="match status" value="1"/>
</dbReference>
<dbReference type="InterPro" id="IPR013740">
    <property type="entry name" value="Redoxin"/>
</dbReference>
<dbReference type="RefSeq" id="WP_315725791.1">
    <property type="nucleotide sequence ID" value="NZ_JAVUPU010000004.1"/>
</dbReference>
<keyword evidence="4" id="KW-0676">Redox-active center</keyword>
<protein>
    <submittedName>
        <fullName evidence="7">TlpA disulfide reductase family protein</fullName>
    </submittedName>
</protein>
<feature type="domain" description="Thioredoxin" evidence="6">
    <location>
        <begin position="127"/>
        <end position="268"/>
    </location>
</feature>
<sequence length="269" mass="29518">MLPDVVTLGPLAFPLERLLAVGLIWAFLTGSLRLVRKEDRRARRTPWLALGTGIVAARMSFVAAHWEAYRPDPASVAYLWQGGFEPVAGIVAAAAILVIGMKSVRKAAGSLLLLAFASGLWFGYLQLEAQRPRPSFPEGIALADLNGRPFSPGDLRGRPFVVNLWASWCGPCRREMPMFVDVASRTPDVRVLLVNQGEDRRLIQDFLEDEGLPAGNILSDRGATLMRLTGSSGLPTTLFVRADGRIEEAHMGEMSRAALLQGMEDLRRR</sequence>
<comment type="subcellular location">
    <subcellularLocation>
        <location evidence="1">Cell envelope</location>
    </subcellularLocation>
</comment>
<feature type="transmembrane region" description="Helical" evidence="5">
    <location>
        <begin position="78"/>
        <end position="100"/>
    </location>
</feature>
<reference evidence="7 8" key="1">
    <citation type="submission" date="2023-05" db="EMBL/GenBank/DDBJ databases">
        <authorList>
            <person name="Guo Y."/>
        </authorList>
    </citation>
    <scope>NUCLEOTIDE SEQUENCE [LARGE SCALE GENOMIC DNA]</scope>
    <source>
        <strain evidence="7 8">GR2756</strain>
    </source>
</reference>
<feature type="transmembrane region" description="Helical" evidence="5">
    <location>
        <begin position="47"/>
        <end position="66"/>
    </location>
</feature>
<dbReference type="CDD" id="cd02966">
    <property type="entry name" value="TlpA_like_family"/>
    <property type="match status" value="1"/>
</dbReference>
<accession>A0ABU3Q6W1</accession>
<dbReference type="SUPFAM" id="SSF52833">
    <property type="entry name" value="Thioredoxin-like"/>
    <property type="match status" value="1"/>
</dbReference>
<proteinExistence type="predicted"/>
<gene>
    <name evidence="7" type="ORF">RQX22_09240</name>
</gene>
<dbReference type="InterPro" id="IPR017937">
    <property type="entry name" value="Thioredoxin_CS"/>
</dbReference>
<dbReference type="InterPro" id="IPR036249">
    <property type="entry name" value="Thioredoxin-like_sf"/>
</dbReference>
<dbReference type="Gene3D" id="3.40.30.10">
    <property type="entry name" value="Glutaredoxin"/>
    <property type="match status" value="1"/>
</dbReference>
<dbReference type="PROSITE" id="PS00194">
    <property type="entry name" value="THIOREDOXIN_1"/>
    <property type="match status" value="1"/>
</dbReference>
<feature type="transmembrane region" description="Helical" evidence="5">
    <location>
        <begin position="18"/>
        <end position="35"/>
    </location>
</feature>
<organism evidence="7 8">
    <name type="scientific">Sphingosinicella rhizophila</name>
    <dbReference type="NCBI Taxonomy" id="3050082"/>
    <lineage>
        <taxon>Bacteria</taxon>
        <taxon>Pseudomonadati</taxon>
        <taxon>Pseudomonadota</taxon>
        <taxon>Alphaproteobacteria</taxon>
        <taxon>Sphingomonadales</taxon>
        <taxon>Sphingosinicellaceae</taxon>
        <taxon>Sphingosinicella</taxon>
    </lineage>
</organism>